<keyword evidence="2" id="KW-1185">Reference proteome</keyword>
<dbReference type="EMBL" id="BLLF01001671">
    <property type="protein sequence ID" value="GFH20632.1"/>
    <property type="molecule type" value="Genomic_DNA"/>
</dbReference>
<organism evidence="1 2">
    <name type="scientific">Haematococcus lacustris</name>
    <name type="common">Green alga</name>
    <name type="synonym">Haematococcus pluvialis</name>
    <dbReference type="NCBI Taxonomy" id="44745"/>
    <lineage>
        <taxon>Eukaryota</taxon>
        <taxon>Viridiplantae</taxon>
        <taxon>Chlorophyta</taxon>
        <taxon>core chlorophytes</taxon>
        <taxon>Chlorophyceae</taxon>
        <taxon>CS clade</taxon>
        <taxon>Chlamydomonadales</taxon>
        <taxon>Haematococcaceae</taxon>
        <taxon>Haematococcus</taxon>
    </lineage>
</organism>
<dbReference type="Proteomes" id="UP000485058">
    <property type="component" value="Unassembled WGS sequence"/>
</dbReference>
<gene>
    <name evidence="1" type="ORF">HaLaN_17783</name>
</gene>
<comment type="caution">
    <text evidence="1">The sequence shown here is derived from an EMBL/GenBank/DDBJ whole genome shotgun (WGS) entry which is preliminary data.</text>
</comment>
<accession>A0A699ZXE4</accession>
<proteinExistence type="predicted"/>
<sequence length="109" mass="11996">MFSIDAMEIAYDDPGCLHRRRATICQGTHEGYGPTARVPMVKSEADVSAPAEQPQMALLMPQPLPLNEATSFVGLWKAMVGEDTDPVRCERAYAWLLCNCKSQPTAVQL</sequence>
<dbReference type="AlphaFoldDB" id="A0A699ZXE4"/>
<reference evidence="1 2" key="1">
    <citation type="submission" date="2020-02" db="EMBL/GenBank/DDBJ databases">
        <title>Draft genome sequence of Haematococcus lacustris strain NIES-144.</title>
        <authorList>
            <person name="Morimoto D."/>
            <person name="Nakagawa S."/>
            <person name="Yoshida T."/>
            <person name="Sawayama S."/>
        </authorList>
    </citation>
    <scope>NUCLEOTIDE SEQUENCE [LARGE SCALE GENOMIC DNA]</scope>
    <source>
        <strain evidence="1 2">NIES-144</strain>
    </source>
</reference>
<name>A0A699ZXE4_HAELA</name>
<evidence type="ECO:0000313" key="2">
    <source>
        <dbReference type="Proteomes" id="UP000485058"/>
    </source>
</evidence>
<evidence type="ECO:0000313" key="1">
    <source>
        <dbReference type="EMBL" id="GFH20632.1"/>
    </source>
</evidence>
<protein>
    <submittedName>
        <fullName evidence="1">Uncharacterized protein</fullName>
    </submittedName>
</protein>